<feature type="compositionally biased region" description="Low complexity" evidence="1">
    <location>
        <begin position="371"/>
        <end position="385"/>
    </location>
</feature>
<dbReference type="PANTHER" id="PTHR15286">
    <property type="entry name" value="RAS-ASSOCIATING DOMAIN CONTAINING PROTEIN"/>
    <property type="match status" value="1"/>
</dbReference>
<dbReference type="InterPro" id="IPR000159">
    <property type="entry name" value="RA_dom"/>
</dbReference>
<protein>
    <submittedName>
        <fullName evidence="3">Ras association domain-containing protein 9</fullName>
    </submittedName>
</protein>
<feature type="domain" description="Ras-associating" evidence="2">
    <location>
        <begin position="100"/>
        <end position="194"/>
    </location>
</feature>
<evidence type="ECO:0000313" key="3">
    <source>
        <dbReference type="EMBL" id="KAK0148202.1"/>
    </source>
</evidence>
<reference evidence="3" key="1">
    <citation type="journal article" date="2023" name="Front. Mar. Sci.">
        <title>A new Merluccius polli reference genome to investigate the effects of global change in West African waters.</title>
        <authorList>
            <person name="Mateo J.L."/>
            <person name="Blanco-Fernandez C."/>
            <person name="Garcia-Vazquez E."/>
            <person name="Machado-Schiaffino G."/>
        </authorList>
    </citation>
    <scope>NUCLEOTIDE SEQUENCE</scope>
    <source>
        <strain evidence="3">C29</strain>
        <tissue evidence="3">Fin</tissue>
    </source>
</reference>
<feature type="compositionally biased region" description="Basic residues" evidence="1">
    <location>
        <begin position="201"/>
        <end position="210"/>
    </location>
</feature>
<dbReference type="InterPro" id="IPR033593">
    <property type="entry name" value="N-RASSF"/>
</dbReference>
<feature type="region of interest" description="Disordered" evidence="1">
    <location>
        <begin position="371"/>
        <end position="392"/>
    </location>
</feature>
<dbReference type="Proteomes" id="UP001174136">
    <property type="component" value="Unassembled WGS sequence"/>
</dbReference>
<gene>
    <name evidence="3" type="primary">Rassf9</name>
    <name evidence="3" type="ORF">N1851_011876</name>
</gene>
<dbReference type="SMART" id="SM00314">
    <property type="entry name" value="RA"/>
    <property type="match status" value="1"/>
</dbReference>
<comment type="caution">
    <text evidence="3">The sequence shown here is derived from an EMBL/GenBank/DDBJ whole genome shotgun (WGS) entry which is preliminary data.</text>
</comment>
<keyword evidence="4" id="KW-1185">Reference proteome</keyword>
<evidence type="ECO:0000256" key="1">
    <source>
        <dbReference type="SAM" id="MobiDB-lite"/>
    </source>
</evidence>
<evidence type="ECO:0000259" key="2">
    <source>
        <dbReference type="PROSITE" id="PS50200"/>
    </source>
</evidence>
<proteinExistence type="predicted"/>
<evidence type="ECO:0000313" key="4">
    <source>
        <dbReference type="Proteomes" id="UP001174136"/>
    </source>
</evidence>
<feature type="region of interest" description="Disordered" evidence="1">
    <location>
        <begin position="508"/>
        <end position="531"/>
    </location>
</feature>
<dbReference type="InterPro" id="IPR029071">
    <property type="entry name" value="Ubiquitin-like_domsf"/>
</dbReference>
<sequence>MVTWRKQLPVDACEGHQLEAVWKRSGSGRYANRLVKSVTLRSIVVVKHEAAAPVPRDEDEAQIGSFIFHISSRPSLHSSCPSSFAVFPWPLRTKDTEPVVGKEIQITVCDEEKVVCGVTKHTTCADMVQALLDDHKSIPESKRRLHGDAKNFCLVERWKGLERALPPLTRILRLWTAWGDQKLLIQFVLVKISDFVPQPGKKAKPKGAKPKRYERGGLPHQSLPEERQKRMVKKAFRKLEKLHKAPPRTSPGAEEIDRMVQLILAQDHTLREQGQRMRELDVGIKRSELCAQSRAGAAAAESAACGAPAQTPDAVARQEEEELQRYLQCAGDGVDQLELQVQRHRELIAQLSRDIDLELAAAAGLLWPQGQDQVQDQGPQPEQEGAAAAGPWISDREAQMDSSFYAAELEMVQSELQRSMFAGVSLHYQLSEMDKELKFFDSAMASKDQECWQLASQLSSMQLGCVGEETAGGPGASAGPSPGASVAAAAAKSPARCTVSQATVRLKHSASPTDIADTDSDTGISSTHSQDSLSPCLDFLAPIDTDV</sequence>
<dbReference type="SUPFAM" id="SSF54236">
    <property type="entry name" value="Ubiquitin-like"/>
    <property type="match status" value="1"/>
</dbReference>
<dbReference type="EMBL" id="JAOPHQ010002075">
    <property type="protein sequence ID" value="KAK0148202.1"/>
    <property type="molecule type" value="Genomic_DNA"/>
</dbReference>
<accession>A0AA47MY53</accession>
<feature type="region of interest" description="Disordered" evidence="1">
    <location>
        <begin position="199"/>
        <end position="227"/>
    </location>
</feature>
<dbReference type="GO" id="GO:0007165">
    <property type="term" value="P:signal transduction"/>
    <property type="evidence" value="ECO:0007669"/>
    <property type="project" value="InterPro"/>
</dbReference>
<dbReference type="Gene3D" id="3.10.20.90">
    <property type="entry name" value="Phosphatidylinositol 3-kinase Catalytic Subunit, Chain A, domain 1"/>
    <property type="match status" value="1"/>
</dbReference>
<organism evidence="3 4">
    <name type="scientific">Merluccius polli</name>
    <name type="common">Benguela hake</name>
    <name type="synonym">Merluccius cadenati</name>
    <dbReference type="NCBI Taxonomy" id="89951"/>
    <lineage>
        <taxon>Eukaryota</taxon>
        <taxon>Metazoa</taxon>
        <taxon>Chordata</taxon>
        <taxon>Craniata</taxon>
        <taxon>Vertebrata</taxon>
        <taxon>Euteleostomi</taxon>
        <taxon>Actinopterygii</taxon>
        <taxon>Neopterygii</taxon>
        <taxon>Teleostei</taxon>
        <taxon>Neoteleostei</taxon>
        <taxon>Acanthomorphata</taxon>
        <taxon>Zeiogadaria</taxon>
        <taxon>Gadariae</taxon>
        <taxon>Gadiformes</taxon>
        <taxon>Gadoidei</taxon>
        <taxon>Merlucciidae</taxon>
        <taxon>Merluccius</taxon>
    </lineage>
</organism>
<dbReference type="AlphaFoldDB" id="A0AA47MY53"/>
<name>A0AA47MY53_MERPO</name>
<feature type="compositionally biased region" description="Basic and acidic residues" evidence="1">
    <location>
        <begin position="211"/>
        <end position="227"/>
    </location>
</feature>
<dbReference type="PANTHER" id="PTHR15286:SF10">
    <property type="entry name" value="RAS ASSOCIATION DOMAIN-CONTAINING PROTEIN 9"/>
    <property type="match status" value="1"/>
</dbReference>
<feature type="compositionally biased region" description="Polar residues" evidence="1">
    <location>
        <begin position="521"/>
        <end position="531"/>
    </location>
</feature>
<dbReference type="PROSITE" id="PS50200">
    <property type="entry name" value="RA"/>
    <property type="match status" value="1"/>
</dbReference>